<accession>A0A0C3N5K9</accession>
<gene>
    <name evidence="2" type="ORF">M404DRAFT_247576</name>
</gene>
<evidence type="ECO:0000313" key="3">
    <source>
        <dbReference type="Proteomes" id="UP000054217"/>
    </source>
</evidence>
<keyword evidence="1" id="KW-0812">Transmembrane</keyword>
<evidence type="ECO:0000256" key="1">
    <source>
        <dbReference type="SAM" id="Phobius"/>
    </source>
</evidence>
<dbReference type="EMBL" id="KN832049">
    <property type="protein sequence ID" value="KIN96334.1"/>
    <property type="molecule type" value="Genomic_DNA"/>
</dbReference>
<dbReference type="AlphaFoldDB" id="A0A0C3N5K9"/>
<reference evidence="3" key="2">
    <citation type="submission" date="2015-01" db="EMBL/GenBank/DDBJ databases">
        <title>Evolutionary Origins and Diversification of the Mycorrhizal Mutualists.</title>
        <authorList>
            <consortium name="DOE Joint Genome Institute"/>
            <consortium name="Mycorrhizal Genomics Consortium"/>
            <person name="Kohler A."/>
            <person name="Kuo A."/>
            <person name="Nagy L.G."/>
            <person name="Floudas D."/>
            <person name="Copeland A."/>
            <person name="Barry K.W."/>
            <person name="Cichocki N."/>
            <person name="Veneault-Fourrey C."/>
            <person name="LaButti K."/>
            <person name="Lindquist E.A."/>
            <person name="Lipzen A."/>
            <person name="Lundell T."/>
            <person name="Morin E."/>
            <person name="Murat C."/>
            <person name="Riley R."/>
            <person name="Ohm R."/>
            <person name="Sun H."/>
            <person name="Tunlid A."/>
            <person name="Henrissat B."/>
            <person name="Grigoriev I.V."/>
            <person name="Hibbett D.S."/>
            <person name="Martin F."/>
        </authorList>
    </citation>
    <scope>NUCLEOTIDE SEQUENCE [LARGE SCALE GENOMIC DNA]</scope>
    <source>
        <strain evidence="3">Marx 270</strain>
    </source>
</reference>
<dbReference type="InParanoid" id="A0A0C3N5K9"/>
<feature type="transmembrane region" description="Helical" evidence="1">
    <location>
        <begin position="12"/>
        <end position="29"/>
    </location>
</feature>
<dbReference type="Proteomes" id="UP000054217">
    <property type="component" value="Unassembled WGS sequence"/>
</dbReference>
<evidence type="ECO:0000313" key="2">
    <source>
        <dbReference type="EMBL" id="KIN96334.1"/>
    </source>
</evidence>
<dbReference type="HOGENOM" id="CLU_2347552_0_0_1"/>
<name>A0A0C3N5K9_PISTI</name>
<keyword evidence="3" id="KW-1185">Reference proteome</keyword>
<organism evidence="2 3">
    <name type="scientific">Pisolithus tinctorius Marx 270</name>
    <dbReference type="NCBI Taxonomy" id="870435"/>
    <lineage>
        <taxon>Eukaryota</taxon>
        <taxon>Fungi</taxon>
        <taxon>Dikarya</taxon>
        <taxon>Basidiomycota</taxon>
        <taxon>Agaricomycotina</taxon>
        <taxon>Agaricomycetes</taxon>
        <taxon>Agaricomycetidae</taxon>
        <taxon>Boletales</taxon>
        <taxon>Sclerodermatineae</taxon>
        <taxon>Pisolithaceae</taxon>
        <taxon>Pisolithus</taxon>
    </lineage>
</organism>
<proteinExistence type="predicted"/>
<sequence>MLAHFEGHFLHTVRFFIIGQILLSFLSIYRSKICRIAITPTLRSFPSSSYLQNLGILKYWTLQVPRHLVDELQSDATRVTRTIYTYTHVTSSQPSRS</sequence>
<keyword evidence="1" id="KW-0472">Membrane</keyword>
<keyword evidence="1" id="KW-1133">Transmembrane helix</keyword>
<protein>
    <submittedName>
        <fullName evidence="2">Uncharacterized protein</fullName>
    </submittedName>
</protein>
<reference evidence="2 3" key="1">
    <citation type="submission" date="2014-04" db="EMBL/GenBank/DDBJ databases">
        <authorList>
            <consortium name="DOE Joint Genome Institute"/>
            <person name="Kuo A."/>
            <person name="Kohler A."/>
            <person name="Costa M.D."/>
            <person name="Nagy L.G."/>
            <person name="Floudas D."/>
            <person name="Copeland A."/>
            <person name="Barry K.W."/>
            <person name="Cichocki N."/>
            <person name="Veneault-Fourrey C."/>
            <person name="LaButti K."/>
            <person name="Lindquist E.A."/>
            <person name="Lipzen A."/>
            <person name="Lundell T."/>
            <person name="Morin E."/>
            <person name="Murat C."/>
            <person name="Sun H."/>
            <person name="Tunlid A."/>
            <person name="Henrissat B."/>
            <person name="Grigoriev I.V."/>
            <person name="Hibbett D.S."/>
            <person name="Martin F."/>
            <person name="Nordberg H.P."/>
            <person name="Cantor M.N."/>
            <person name="Hua S.X."/>
        </authorList>
    </citation>
    <scope>NUCLEOTIDE SEQUENCE [LARGE SCALE GENOMIC DNA]</scope>
    <source>
        <strain evidence="2 3">Marx 270</strain>
    </source>
</reference>